<dbReference type="PANTHER" id="PTHR37841">
    <property type="entry name" value="GLR2918 PROTEIN"/>
    <property type="match status" value="1"/>
</dbReference>
<protein>
    <recommendedName>
        <fullName evidence="4">WG repeat-containing protein</fullName>
    </recommendedName>
</protein>
<sequence length="961" mass="104126">MLNTLPVSLRPTLFALALLGLAAPAHAQYPEHVSCAAEAEFDIDSKMPHGKVNGCMRALSEQRAAILLPSAHAEIERVPADHSLRRHAWGFVDQNGQLAVTPRFDEVRDFHNGRAAVKQRGKWGFIDARGRVVVPARYDAVEDYVSIGLALVTSGNDRHLVDRQGKPVGEPFGADIKELKIGEGTPALAWMIFHETLHRDDGMSRHADASLQLHKALSDDRYIGSNELGLYGLLDTDLNWVLEPAYHDISLIQGSKVALGVGDEEVVLIDPAGKVHGEGRGYERIDRLGDEFWLAKVARKGYVVLDDTGAERLTLDSRQAGDARMHGRALFYLQDRTLTAFVPGQPQPLALGSADTLQPSDETDGYVLVHDTAQDRYGVLTPNGAWVFGDDAPAALTQLREIRVHQGRLWLLGDNGRLLDILDAAGKSRFTDEQRTALESIPIRRLGWNDANAPMGISRDTHCQCGDPPTLLLADGTLIGKDTWTDLIALDPGDDERPESEPPVAAESLRFAAQTADGMVLLDARGEPLGLPPQKHISAFQYGYAFVYQDDKVQLIDRAGKPRALPAHFTFEPIGNGLARYVLGAAEGEPWGLYDIERGTVVLPPQFTAIEPFENGLAVATLGAGRSGVIDPQGRWRIAPEHGEVRRLTAAVWRVQQAVDTLAGSDDAPSPDRRLVNADGKVLIDWQPGLDVYGPDEDGLTAVAGDKRWRVAMDGSEAAPMDNAYHLKVGRWTQISREPLSGYIDAQGQWQIRTHGMAGTPFRGQPARAVMPAAYSNDPVLIDASGKTVTALPEGDWSLSPDGRWLVSQAIEDTTVTRYADLKGNILHTVPGYGDAPSEGVAVVQGDQGKARVVPLTAGTPVPPAAYRYLGARHDGLALANAGDRLGYLDARGAFAIAPAYLAASPFVGQRAVVSTDSDSMLIDTQGKVLARVGMECGMRVLYGETGARLWPKTLPDYCEP</sequence>
<organism evidence="2 3">
    <name type="scientific">Bordetella genomosp. 5</name>
    <dbReference type="NCBI Taxonomy" id="1395608"/>
    <lineage>
        <taxon>Bacteria</taxon>
        <taxon>Pseudomonadati</taxon>
        <taxon>Pseudomonadota</taxon>
        <taxon>Betaproteobacteria</taxon>
        <taxon>Burkholderiales</taxon>
        <taxon>Alcaligenaceae</taxon>
        <taxon>Bordetella</taxon>
    </lineage>
</organism>
<dbReference type="PANTHER" id="PTHR37841:SF1">
    <property type="entry name" value="DUF3298 DOMAIN-CONTAINING PROTEIN"/>
    <property type="match status" value="1"/>
</dbReference>
<feature type="chain" id="PRO_5012514851" description="WG repeat-containing protein" evidence="1">
    <location>
        <begin position="28"/>
        <end position="961"/>
    </location>
</feature>
<dbReference type="RefSeq" id="WP_094803765.1">
    <property type="nucleotide sequence ID" value="NZ_NEVP01000012.1"/>
</dbReference>
<reference evidence="2 3" key="1">
    <citation type="submission" date="2017-05" db="EMBL/GenBank/DDBJ databases">
        <title>Complete and WGS of Bordetella genogroups.</title>
        <authorList>
            <person name="Spilker T."/>
            <person name="LiPuma J."/>
        </authorList>
    </citation>
    <scope>NUCLEOTIDE SEQUENCE [LARGE SCALE GENOMIC DNA]</scope>
    <source>
        <strain evidence="2 3">AU10456</strain>
    </source>
</reference>
<keyword evidence="3" id="KW-1185">Reference proteome</keyword>
<dbReference type="Proteomes" id="UP000216913">
    <property type="component" value="Unassembled WGS sequence"/>
</dbReference>
<evidence type="ECO:0000256" key="1">
    <source>
        <dbReference type="SAM" id="SignalP"/>
    </source>
</evidence>
<gene>
    <name evidence="2" type="ORF">CAL25_21765</name>
</gene>
<keyword evidence="1" id="KW-0732">Signal</keyword>
<name>A0A261T8B6_9BORD</name>
<dbReference type="InterPro" id="IPR032774">
    <property type="entry name" value="WG_beta_rep"/>
</dbReference>
<accession>A0A261T8B6</accession>
<proteinExistence type="predicted"/>
<evidence type="ECO:0000313" key="3">
    <source>
        <dbReference type="Proteomes" id="UP000216913"/>
    </source>
</evidence>
<dbReference type="OrthoDB" id="5380961at2"/>
<evidence type="ECO:0008006" key="4">
    <source>
        <dbReference type="Google" id="ProtNLM"/>
    </source>
</evidence>
<feature type="signal peptide" evidence="1">
    <location>
        <begin position="1"/>
        <end position="27"/>
    </location>
</feature>
<dbReference type="AlphaFoldDB" id="A0A261T8B6"/>
<dbReference type="EMBL" id="NEVP01000012">
    <property type="protein sequence ID" value="OZI45849.1"/>
    <property type="molecule type" value="Genomic_DNA"/>
</dbReference>
<comment type="caution">
    <text evidence="2">The sequence shown here is derived from an EMBL/GenBank/DDBJ whole genome shotgun (WGS) entry which is preliminary data.</text>
</comment>
<evidence type="ECO:0000313" key="2">
    <source>
        <dbReference type="EMBL" id="OZI45849.1"/>
    </source>
</evidence>
<dbReference type="Pfam" id="PF14903">
    <property type="entry name" value="WG_beta_rep"/>
    <property type="match status" value="2"/>
</dbReference>